<feature type="compositionally biased region" description="Basic and acidic residues" evidence="3">
    <location>
        <begin position="127"/>
        <end position="136"/>
    </location>
</feature>
<dbReference type="AlphaFoldDB" id="G4T6K6"/>
<proteinExistence type="predicted"/>
<dbReference type="GO" id="GO:0005737">
    <property type="term" value="C:cytoplasm"/>
    <property type="evidence" value="ECO:0007669"/>
    <property type="project" value="UniProtKB-SubCell"/>
</dbReference>
<feature type="compositionally biased region" description="Polar residues" evidence="3">
    <location>
        <begin position="8"/>
        <end position="20"/>
    </location>
</feature>
<feature type="region of interest" description="Disordered" evidence="3">
    <location>
        <begin position="955"/>
        <end position="1094"/>
    </location>
</feature>
<dbReference type="eggNOG" id="ENOG502RFXZ">
    <property type="taxonomic scope" value="Eukaryota"/>
</dbReference>
<dbReference type="GO" id="GO:0005085">
    <property type="term" value="F:guanyl-nucleotide exchange factor activity"/>
    <property type="evidence" value="ECO:0007669"/>
    <property type="project" value="InterPro"/>
</dbReference>
<sequence length="1116" mass="120310">MRAFLQKFRSNASSKSNTGGYTPAPRELEKEKNFPPLPEWPSPALNQTLKDSQPAPVVAPTSVPISLETSAPNLKATSTVPTAARPFSNVDSELPPLPSFAEPLDFTADDKSRKRTSNATSTATVKELAKRPKDTDPNQTSSAAGTPPPGASSSAPVPNATKANGLANASAPASRGDSFDERRKASTSEAAPSKAMVTKLVNMHEGRGSTSTNHTVGTFRTIPVSNPLKTSSTRALAASPTPGSAMSHGTAPAHAHPRAHKQGKYNAMGLPMADNVSILRPGTSMSARSQKSTVATTASWSEAAEEDLVANLGQRERTRQEVLWEIVASEQRYIQELMNMRESYIIPLLHPFAAQHDASEEGYPRSETPAESIEHLPIASRFIGPSSVRSPTPATTTAATHRTNGTTPQIPTPDQDSDTDYDEPGANAGKLVGSKRVTGKKSSITGSMAAKANHPRSPYGTSSRATSNAVNPRLNRLMPQISSRSHQSLPPPPRSTGTPGANVASTTSLGRKSVNEERDETRGAGAARPSTTDPGHERRRARFAPSPPPQRVLKKTRKDSEDRPKLVAVPGGVPPHVIPEDLRTCLDVIERGIIPGHGVLSKALSHSATILHEYATYVLHLERALEQVDTIVNNASILGRSRQPENSDAVKLAKLVQRLEKEAHSRGETNLAISLSKPFQRLLKYPLLFQNLLFHTDPSTFEYESTLEMVSEVETIVRSIEDEKVQQEERDKTRDALARIDGLEKDKVLAVFKPSRLLIEENPQPGSWADPATKSPPVVTVSTTRESKAVKQKGSFRRISEVLGTKDDKSGLGSKRDLWLVVFNDVVLLCQRIGTTTLPLSTTANSRANSLGDGSSKPKYASTNAKRTSSQVRPRNLYRFLKVESWTINEKPKPRELVSKEAIERWRNQQASGHLMGSGESPEEEGEGNDSDDSDRKSKMSFSYWGADKVTLTKPAAKRVPSTNVSRTQLTPKYQAPSSFAGRTPAKESKFGTRLRSPEPSTDGSVVGSVRPGSRRAGATASPSMQRRQITSTVDSKLTTGSTTSFVSTARAGATTPSGNASSSAPIKRVRNTSVTSGPPRVGNTKTLSAVPSEDSGVGMYRQIIDYDPTFSEIRS</sequence>
<feature type="region of interest" description="Disordered" evidence="3">
    <location>
        <begin position="842"/>
        <end position="871"/>
    </location>
</feature>
<feature type="compositionally biased region" description="Low complexity" evidence="3">
    <location>
        <begin position="140"/>
        <end position="156"/>
    </location>
</feature>
<accession>G4T6K6</accession>
<evidence type="ECO:0000256" key="1">
    <source>
        <dbReference type="ARBA" id="ARBA00004496"/>
    </source>
</evidence>
<keyword evidence="6" id="KW-1185">Reference proteome</keyword>
<evidence type="ECO:0000313" key="5">
    <source>
        <dbReference type="EMBL" id="CCA66948.1"/>
    </source>
</evidence>
<feature type="domain" description="DH" evidence="4">
    <location>
        <begin position="318"/>
        <end position="723"/>
    </location>
</feature>
<dbReference type="Pfam" id="PF00621">
    <property type="entry name" value="RhoGEF"/>
    <property type="match status" value="1"/>
</dbReference>
<feature type="compositionally biased region" description="Polar residues" evidence="3">
    <location>
        <begin position="459"/>
        <end position="470"/>
    </location>
</feature>
<feature type="compositionally biased region" description="Polar residues" evidence="3">
    <location>
        <begin position="961"/>
        <end position="978"/>
    </location>
</feature>
<dbReference type="InterPro" id="IPR051480">
    <property type="entry name" value="Endocytic_GEF_Adapter"/>
</dbReference>
<evidence type="ECO:0000256" key="3">
    <source>
        <dbReference type="SAM" id="MobiDB-lite"/>
    </source>
</evidence>
<dbReference type="OMA" id="YEEQYPL"/>
<protein>
    <recommendedName>
        <fullName evidence="4">DH domain-containing protein</fullName>
    </recommendedName>
</protein>
<keyword evidence="2" id="KW-0963">Cytoplasm</keyword>
<feature type="compositionally biased region" description="Low complexity" evidence="3">
    <location>
        <begin position="391"/>
        <end position="408"/>
    </location>
</feature>
<dbReference type="EMBL" id="CAFZ01000007">
    <property type="protein sequence ID" value="CCA66948.1"/>
    <property type="molecule type" value="Genomic_DNA"/>
</dbReference>
<gene>
    <name evidence="5" type="ORF">PIIN_00786</name>
</gene>
<feature type="compositionally biased region" description="Polar residues" evidence="3">
    <location>
        <begin position="63"/>
        <end position="81"/>
    </location>
</feature>
<dbReference type="PANTHER" id="PTHR46006:SF7">
    <property type="entry name" value="DH DOMAIN-CONTAINING PROTEIN"/>
    <property type="match status" value="1"/>
</dbReference>
<dbReference type="SUPFAM" id="SSF48065">
    <property type="entry name" value="DBL homology domain (DH-domain)"/>
    <property type="match status" value="1"/>
</dbReference>
<evidence type="ECO:0000259" key="4">
    <source>
        <dbReference type="PROSITE" id="PS50010"/>
    </source>
</evidence>
<comment type="subcellular location">
    <subcellularLocation>
        <location evidence="1">Cytoplasm</location>
    </subcellularLocation>
</comment>
<feature type="region of interest" description="Disordered" evidence="3">
    <location>
        <begin position="382"/>
        <end position="572"/>
    </location>
</feature>
<evidence type="ECO:0000256" key="2">
    <source>
        <dbReference type="ARBA" id="ARBA00022490"/>
    </source>
</evidence>
<dbReference type="PROSITE" id="PS50010">
    <property type="entry name" value="DH_2"/>
    <property type="match status" value="1"/>
</dbReference>
<dbReference type="HOGENOM" id="CLU_007379_0_0_1"/>
<dbReference type="GO" id="GO:0035025">
    <property type="term" value="P:positive regulation of Rho protein signal transduction"/>
    <property type="evidence" value="ECO:0007669"/>
    <property type="project" value="TreeGrafter"/>
</dbReference>
<organism evidence="5 6">
    <name type="scientific">Serendipita indica (strain DSM 11827)</name>
    <name type="common">Root endophyte fungus</name>
    <name type="synonym">Piriformospora indica</name>
    <dbReference type="NCBI Taxonomy" id="1109443"/>
    <lineage>
        <taxon>Eukaryota</taxon>
        <taxon>Fungi</taxon>
        <taxon>Dikarya</taxon>
        <taxon>Basidiomycota</taxon>
        <taxon>Agaricomycotina</taxon>
        <taxon>Agaricomycetes</taxon>
        <taxon>Sebacinales</taxon>
        <taxon>Serendipitaceae</taxon>
        <taxon>Serendipita</taxon>
    </lineage>
</organism>
<feature type="compositionally biased region" description="Polar residues" evidence="3">
    <location>
        <begin position="208"/>
        <end position="234"/>
    </location>
</feature>
<feature type="region of interest" description="Disordered" evidence="3">
    <location>
        <begin position="1"/>
        <end position="261"/>
    </location>
</feature>
<dbReference type="InterPro" id="IPR000219">
    <property type="entry name" value="DH_dom"/>
</dbReference>
<dbReference type="PANTHER" id="PTHR46006">
    <property type="entry name" value="RHO GUANINE NUCLEOTIDE EXCHANGE FACTOR AT 64C, ISOFORM A"/>
    <property type="match status" value="1"/>
</dbReference>
<feature type="compositionally biased region" description="Acidic residues" evidence="3">
    <location>
        <begin position="921"/>
        <end position="933"/>
    </location>
</feature>
<feature type="compositionally biased region" description="Basic and acidic residues" evidence="3">
    <location>
        <begin position="177"/>
        <end position="186"/>
    </location>
</feature>
<reference evidence="5" key="1">
    <citation type="journal article" date="2011" name="PLoS Pathog.">
        <title>Endophytic Life Strategies Decoded by Genome and Transcriptome Analyses of the Mutualistic Root Symbiont Piriformospora indica.</title>
        <authorList>
            <person name="Zuccaro A."/>
            <person name="Lahrmann U."/>
            <person name="Guldener U."/>
            <person name="Langen G."/>
            <person name="Pfiffi S."/>
            <person name="Biedenkopf D."/>
            <person name="Wong P."/>
            <person name="Samans B."/>
            <person name="Grimm C."/>
            <person name="Basiewicz M."/>
            <person name="Murat C."/>
            <person name="Martin F."/>
            <person name="Kogel K.H."/>
        </authorList>
    </citation>
    <scope>NUCLEOTIDE SEQUENCE [LARGE SCALE GENOMIC DNA]</scope>
    <source>
        <strain evidence="5">DSM 11827</strain>
    </source>
</reference>
<feature type="compositionally biased region" description="Basic and acidic residues" evidence="3">
    <location>
        <begin position="513"/>
        <end position="522"/>
    </location>
</feature>
<name>G4T6K6_SERID</name>
<feature type="compositionally biased region" description="Polar residues" evidence="3">
    <location>
        <begin position="842"/>
        <end position="853"/>
    </location>
</feature>
<feature type="compositionally biased region" description="Polar residues" evidence="3">
    <location>
        <begin position="861"/>
        <end position="871"/>
    </location>
</feature>
<feature type="compositionally biased region" description="Polar residues" evidence="3">
    <location>
        <begin position="495"/>
        <end position="510"/>
    </location>
</feature>
<feature type="compositionally biased region" description="Polar residues" evidence="3">
    <location>
        <begin position="1055"/>
        <end position="1065"/>
    </location>
</feature>
<dbReference type="Gene3D" id="1.20.900.10">
    <property type="entry name" value="Dbl homology (DH) domain"/>
    <property type="match status" value="2"/>
</dbReference>
<feature type="compositionally biased region" description="Polar residues" evidence="3">
    <location>
        <begin position="1021"/>
        <end position="1048"/>
    </location>
</feature>
<evidence type="ECO:0000313" key="6">
    <source>
        <dbReference type="Proteomes" id="UP000007148"/>
    </source>
</evidence>
<dbReference type="InParanoid" id="G4T6K6"/>
<comment type="caution">
    <text evidence="5">The sequence shown here is derived from an EMBL/GenBank/DDBJ whole genome shotgun (WGS) entry which is preliminary data.</text>
</comment>
<dbReference type="Proteomes" id="UP000007148">
    <property type="component" value="Unassembled WGS sequence"/>
</dbReference>
<feature type="region of interest" description="Disordered" evidence="3">
    <location>
        <begin position="909"/>
        <end position="939"/>
    </location>
</feature>
<dbReference type="InterPro" id="IPR035899">
    <property type="entry name" value="DBL_dom_sf"/>
</dbReference>
<dbReference type="STRING" id="1109443.G4T6K6"/>
<reference evidence="5" key="2">
    <citation type="submission" date="2011-05" db="EMBL/GenBank/DDBJ databases">
        <authorList>
            <person name="MIPS"/>
        </authorList>
    </citation>
    <scope>NUCLEOTIDE SEQUENCE</scope>
    <source>
        <strain evidence="5">DSM 11827</strain>
    </source>
</reference>
<dbReference type="OrthoDB" id="1716625at2759"/>